<comment type="caution">
    <text evidence="15">The sequence shown here is derived from an EMBL/GenBank/DDBJ whole genome shotgun (WGS) entry which is preliminary data.</text>
</comment>
<dbReference type="PANTHER" id="PTHR12317">
    <property type="entry name" value="DIACYLGLYCEROL O-ACYLTRANSFERASE"/>
    <property type="match status" value="1"/>
</dbReference>
<dbReference type="PANTHER" id="PTHR12317:SF0">
    <property type="entry name" value="ACYLTRANSFERASE"/>
    <property type="match status" value="1"/>
</dbReference>
<keyword evidence="5" id="KW-0444">Lipid biosynthesis</keyword>
<name>A0ABR2YXC1_9CHLO</name>
<feature type="transmembrane region" description="Helical" evidence="14">
    <location>
        <begin position="12"/>
        <end position="34"/>
    </location>
</feature>
<sequence>MAATISQKLGALSYVLFFSAGAWCWLLFFALLYLGGFYTRTLLALYCAYIWFGPGSTPPRTGSATPFLRGLWVWRKCAEYCPMTLVKTAELDPEKTYVFGFHPHGIISMSAFISFATEALNVSKKFPGIRFYMLTLVQNFYIPFIRDFVLAHGMCDCARATCLHLLTRGKGNAIVLCVGGAREALLAQPNHFEIVLGRRLGFVRIAVQTGSALVPVLSFGENNMYLVAKPEDGTFTARLQRNLLKLLGLGFPIFRGTGMVLSSIGMLPYQGPIHVVVGAPIDVPKFDGDINSEEGKRAVSEAHAKYVAALRGIWDAHKGHYALERKGTLKIVDLPPAAALRH</sequence>
<keyword evidence="13" id="KW-0012">Acyltransferase</keyword>
<evidence type="ECO:0000256" key="4">
    <source>
        <dbReference type="ARBA" id="ARBA00005420"/>
    </source>
</evidence>
<dbReference type="Proteomes" id="UP001491310">
    <property type="component" value="Unassembled WGS sequence"/>
</dbReference>
<evidence type="ECO:0000313" key="15">
    <source>
        <dbReference type="EMBL" id="KAK9916000.1"/>
    </source>
</evidence>
<evidence type="ECO:0000256" key="1">
    <source>
        <dbReference type="ARBA" id="ARBA00004477"/>
    </source>
</evidence>
<dbReference type="Pfam" id="PF03982">
    <property type="entry name" value="DAGAT"/>
    <property type="match status" value="1"/>
</dbReference>
<comment type="subcellular location">
    <subcellularLocation>
        <location evidence="1 14">Endoplasmic reticulum membrane</location>
        <topology evidence="1 14">Multi-pass membrane protein</topology>
    </subcellularLocation>
</comment>
<keyword evidence="9 14" id="KW-0256">Endoplasmic reticulum</keyword>
<keyword evidence="16" id="KW-1185">Reference proteome</keyword>
<dbReference type="EMBL" id="JALJOT010000004">
    <property type="protein sequence ID" value="KAK9916000.1"/>
    <property type="molecule type" value="Genomic_DNA"/>
</dbReference>
<dbReference type="EC" id="2.3.1.-" evidence="14"/>
<organism evidence="15 16">
    <name type="scientific">Coccomyxa subellipsoidea</name>
    <dbReference type="NCBI Taxonomy" id="248742"/>
    <lineage>
        <taxon>Eukaryota</taxon>
        <taxon>Viridiplantae</taxon>
        <taxon>Chlorophyta</taxon>
        <taxon>core chlorophytes</taxon>
        <taxon>Trebouxiophyceae</taxon>
        <taxon>Trebouxiophyceae incertae sedis</taxon>
        <taxon>Coccomyxaceae</taxon>
        <taxon>Coccomyxa</taxon>
    </lineage>
</organism>
<evidence type="ECO:0000256" key="7">
    <source>
        <dbReference type="ARBA" id="ARBA00022692"/>
    </source>
</evidence>
<evidence type="ECO:0000256" key="5">
    <source>
        <dbReference type="ARBA" id="ARBA00022516"/>
    </source>
</evidence>
<dbReference type="CDD" id="cd07987">
    <property type="entry name" value="LPLAT_MGAT-like"/>
    <property type="match status" value="1"/>
</dbReference>
<keyword evidence="6 14" id="KW-0808">Transferase</keyword>
<evidence type="ECO:0000256" key="12">
    <source>
        <dbReference type="ARBA" id="ARBA00023136"/>
    </source>
</evidence>
<keyword evidence="8" id="KW-0319">Glycerol metabolism</keyword>
<evidence type="ECO:0000256" key="14">
    <source>
        <dbReference type="RuleBase" id="RU367023"/>
    </source>
</evidence>
<comment type="pathway">
    <text evidence="3">Lipid metabolism.</text>
</comment>
<keyword evidence="7 14" id="KW-0812">Transmembrane</keyword>
<gene>
    <name evidence="15" type="ORF">WJX75_007151</name>
</gene>
<comment type="pathway">
    <text evidence="2">Glycerolipid metabolism; triacylglycerol biosynthesis.</text>
</comment>
<comment type="similarity">
    <text evidence="4 14">Belongs to the diacylglycerol acyltransferase family.</text>
</comment>
<accession>A0ABR2YXC1</accession>
<keyword evidence="12 14" id="KW-0472">Membrane</keyword>
<evidence type="ECO:0000256" key="13">
    <source>
        <dbReference type="ARBA" id="ARBA00023315"/>
    </source>
</evidence>
<keyword evidence="10 14" id="KW-1133">Transmembrane helix</keyword>
<evidence type="ECO:0000313" key="16">
    <source>
        <dbReference type="Proteomes" id="UP001491310"/>
    </source>
</evidence>
<comment type="caution">
    <text evidence="14">Lacks conserved residue(s) required for the propagation of feature annotation.</text>
</comment>
<evidence type="ECO:0000256" key="9">
    <source>
        <dbReference type="ARBA" id="ARBA00022824"/>
    </source>
</evidence>
<evidence type="ECO:0000256" key="6">
    <source>
        <dbReference type="ARBA" id="ARBA00022679"/>
    </source>
</evidence>
<dbReference type="InterPro" id="IPR007130">
    <property type="entry name" value="DAGAT"/>
</dbReference>
<proteinExistence type="inferred from homology"/>
<evidence type="ECO:0000256" key="11">
    <source>
        <dbReference type="ARBA" id="ARBA00023098"/>
    </source>
</evidence>
<reference evidence="15 16" key="1">
    <citation type="journal article" date="2024" name="Nat. Commun.">
        <title>Phylogenomics reveals the evolutionary origins of lichenization in chlorophyte algae.</title>
        <authorList>
            <person name="Puginier C."/>
            <person name="Libourel C."/>
            <person name="Otte J."/>
            <person name="Skaloud P."/>
            <person name="Haon M."/>
            <person name="Grisel S."/>
            <person name="Petersen M."/>
            <person name="Berrin J.G."/>
            <person name="Delaux P.M."/>
            <person name="Dal Grande F."/>
            <person name="Keller J."/>
        </authorList>
    </citation>
    <scope>NUCLEOTIDE SEQUENCE [LARGE SCALE GENOMIC DNA]</scope>
    <source>
        <strain evidence="15 16">SAG 216-7</strain>
    </source>
</reference>
<evidence type="ECO:0000256" key="3">
    <source>
        <dbReference type="ARBA" id="ARBA00005189"/>
    </source>
</evidence>
<protein>
    <recommendedName>
        <fullName evidence="14">Acyltransferase</fullName>
        <ecNumber evidence="14">2.3.1.-</ecNumber>
    </recommendedName>
</protein>
<keyword evidence="11" id="KW-0443">Lipid metabolism</keyword>
<evidence type="ECO:0000256" key="8">
    <source>
        <dbReference type="ARBA" id="ARBA00022798"/>
    </source>
</evidence>
<evidence type="ECO:0000256" key="10">
    <source>
        <dbReference type="ARBA" id="ARBA00022989"/>
    </source>
</evidence>
<evidence type="ECO:0000256" key="2">
    <source>
        <dbReference type="ARBA" id="ARBA00004771"/>
    </source>
</evidence>